<evidence type="ECO:0000313" key="3">
    <source>
        <dbReference type="EMBL" id="PXW59007.1"/>
    </source>
</evidence>
<dbReference type="RefSeq" id="WP_281064269.1">
    <property type="nucleotide sequence ID" value="NZ_JAHBRY010000001.1"/>
</dbReference>
<dbReference type="CDD" id="cd00165">
    <property type="entry name" value="S4"/>
    <property type="match status" value="1"/>
</dbReference>
<dbReference type="InterPro" id="IPR036986">
    <property type="entry name" value="S4_RNA-bd_sf"/>
</dbReference>
<dbReference type="Gene3D" id="3.10.290.10">
    <property type="entry name" value="RNA-binding S4 domain"/>
    <property type="match status" value="1"/>
</dbReference>
<dbReference type="Proteomes" id="UP000248021">
    <property type="component" value="Unassembled WGS sequence"/>
</dbReference>
<dbReference type="Pfam" id="PF01479">
    <property type="entry name" value="S4"/>
    <property type="match status" value="1"/>
</dbReference>
<comment type="caution">
    <text evidence="3">The sequence shown here is derived from an EMBL/GenBank/DDBJ whole genome shotgun (WGS) entry which is preliminary data.</text>
</comment>
<accession>A0A2V3U7D0</accession>
<evidence type="ECO:0000256" key="1">
    <source>
        <dbReference type="PROSITE-ProRule" id="PRU00182"/>
    </source>
</evidence>
<organism evidence="3 4">
    <name type="scientific">Chelatococcus asaccharovorans</name>
    <dbReference type="NCBI Taxonomy" id="28210"/>
    <lineage>
        <taxon>Bacteria</taxon>
        <taxon>Pseudomonadati</taxon>
        <taxon>Pseudomonadota</taxon>
        <taxon>Alphaproteobacteria</taxon>
        <taxon>Hyphomicrobiales</taxon>
        <taxon>Chelatococcaceae</taxon>
        <taxon>Chelatococcus</taxon>
    </lineage>
</organism>
<protein>
    <submittedName>
        <fullName evidence="3">Heat shock protein Hsp15</fullName>
    </submittedName>
</protein>
<gene>
    <name evidence="3" type="ORF">C7450_105356</name>
</gene>
<reference evidence="3 4" key="1">
    <citation type="submission" date="2018-05" db="EMBL/GenBank/DDBJ databases">
        <title>Genomic Encyclopedia of Type Strains, Phase IV (KMG-IV): sequencing the most valuable type-strain genomes for metagenomic binning, comparative biology and taxonomic classification.</title>
        <authorList>
            <person name="Goeker M."/>
        </authorList>
    </citation>
    <scope>NUCLEOTIDE SEQUENCE [LARGE SCALE GENOMIC DNA]</scope>
    <source>
        <strain evidence="3 4">DSM 6462</strain>
    </source>
</reference>
<dbReference type="InterPro" id="IPR002942">
    <property type="entry name" value="S4_RNA-bd"/>
</dbReference>
<evidence type="ECO:0000313" key="4">
    <source>
        <dbReference type="Proteomes" id="UP000248021"/>
    </source>
</evidence>
<sequence>MKPAPGERIRIDKWLWHARMAKSRTLAGKLVESGHARLNGRRIEGSDRLIRPGDILTLALPHATLVVEVLALGHRRGPASEARTLYRDRSESAVTIAEDMAEDIAKDVADE</sequence>
<keyword evidence="3" id="KW-0346">Stress response</keyword>
<keyword evidence="1" id="KW-0694">RNA-binding</keyword>
<dbReference type="EMBL" id="QJJK01000005">
    <property type="protein sequence ID" value="PXW59007.1"/>
    <property type="molecule type" value="Genomic_DNA"/>
</dbReference>
<dbReference type="SUPFAM" id="SSF55174">
    <property type="entry name" value="Alpha-L RNA-binding motif"/>
    <property type="match status" value="1"/>
</dbReference>
<proteinExistence type="predicted"/>
<evidence type="ECO:0000259" key="2">
    <source>
        <dbReference type="SMART" id="SM00363"/>
    </source>
</evidence>
<feature type="domain" description="RNA-binding S4" evidence="2">
    <location>
        <begin position="9"/>
        <end position="74"/>
    </location>
</feature>
<dbReference type="AlphaFoldDB" id="A0A2V3U7D0"/>
<dbReference type="GO" id="GO:0003723">
    <property type="term" value="F:RNA binding"/>
    <property type="evidence" value="ECO:0007669"/>
    <property type="project" value="UniProtKB-KW"/>
</dbReference>
<keyword evidence="4" id="KW-1185">Reference proteome</keyword>
<dbReference type="PROSITE" id="PS50889">
    <property type="entry name" value="S4"/>
    <property type="match status" value="1"/>
</dbReference>
<dbReference type="SMART" id="SM00363">
    <property type="entry name" value="S4"/>
    <property type="match status" value="1"/>
</dbReference>
<name>A0A2V3U7D0_9HYPH</name>